<dbReference type="AlphaFoldDB" id="A0A1I4D2J3"/>
<dbReference type="InterPro" id="IPR051159">
    <property type="entry name" value="Hexapeptide_acetyltransf"/>
</dbReference>
<evidence type="ECO:0000256" key="2">
    <source>
        <dbReference type="ARBA" id="ARBA00022737"/>
    </source>
</evidence>
<dbReference type="SUPFAM" id="SSF51161">
    <property type="entry name" value="Trimeric LpxA-like enzymes"/>
    <property type="match status" value="1"/>
</dbReference>
<dbReference type="InterPro" id="IPR011004">
    <property type="entry name" value="Trimer_LpxA-like_sf"/>
</dbReference>
<organism evidence="4 5">
    <name type="scientific">Falsiroseomonas stagni DSM 19981</name>
    <dbReference type="NCBI Taxonomy" id="1123062"/>
    <lineage>
        <taxon>Bacteria</taxon>
        <taxon>Pseudomonadati</taxon>
        <taxon>Pseudomonadota</taxon>
        <taxon>Alphaproteobacteria</taxon>
        <taxon>Acetobacterales</taxon>
        <taxon>Roseomonadaceae</taxon>
        <taxon>Falsiroseomonas</taxon>
    </lineage>
</organism>
<dbReference type="CDD" id="cd04647">
    <property type="entry name" value="LbH_MAT_like"/>
    <property type="match status" value="1"/>
</dbReference>
<evidence type="ECO:0000256" key="1">
    <source>
        <dbReference type="ARBA" id="ARBA00022679"/>
    </source>
</evidence>
<protein>
    <submittedName>
        <fullName evidence="4">Transferase hexapeptide (Six repeat-containing protein)</fullName>
    </submittedName>
</protein>
<keyword evidence="2" id="KW-0677">Repeat</keyword>
<reference evidence="4 5" key="1">
    <citation type="submission" date="2016-10" db="EMBL/GenBank/DDBJ databases">
        <authorList>
            <person name="de Groot N.N."/>
        </authorList>
    </citation>
    <scope>NUCLEOTIDE SEQUENCE [LARGE SCALE GENOMIC DNA]</scope>
    <source>
        <strain evidence="4 5">DSM 19981</strain>
    </source>
</reference>
<gene>
    <name evidence="4" type="ORF">SAMN02745775_109115</name>
</gene>
<name>A0A1I4D2J3_9PROT</name>
<dbReference type="EMBL" id="FOSQ01000009">
    <property type="protein sequence ID" value="SFK87768.1"/>
    <property type="molecule type" value="Genomic_DNA"/>
</dbReference>
<dbReference type="PROSITE" id="PS00101">
    <property type="entry name" value="HEXAPEP_TRANSFERASES"/>
    <property type="match status" value="1"/>
</dbReference>
<keyword evidence="1 4" id="KW-0808">Transferase</keyword>
<dbReference type="Pfam" id="PF00132">
    <property type="entry name" value="Hexapep"/>
    <property type="match status" value="1"/>
</dbReference>
<dbReference type="InterPro" id="IPR001451">
    <property type="entry name" value="Hexapep"/>
</dbReference>
<dbReference type="OrthoDB" id="9815592at2"/>
<keyword evidence="3" id="KW-0012">Acyltransferase</keyword>
<dbReference type="STRING" id="1123062.SAMN02745775_109115"/>
<dbReference type="PANTHER" id="PTHR23416">
    <property type="entry name" value="SIALIC ACID SYNTHASE-RELATED"/>
    <property type="match status" value="1"/>
</dbReference>
<accession>A0A1I4D2J3</accession>
<dbReference type="GO" id="GO:0016746">
    <property type="term" value="F:acyltransferase activity"/>
    <property type="evidence" value="ECO:0007669"/>
    <property type="project" value="UniProtKB-KW"/>
</dbReference>
<proteinExistence type="predicted"/>
<evidence type="ECO:0000313" key="4">
    <source>
        <dbReference type="EMBL" id="SFK87768.1"/>
    </source>
</evidence>
<dbReference type="Proteomes" id="UP000199473">
    <property type="component" value="Unassembled WGS sequence"/>
</dbReference>
<dbReference type="InterPro" id="IPR018357">
    <property type="entry name" value="Hexapep_transf_CS"/>
</dbReference>
<evidence type="ECO:0000256" key="3">
    <source>
        <dbReference type="ARBA" id="ARBA00023315"/>
    </source>
</evidence>
<dbReference type="Gene3D" id="2.160.10.10">
    <property type="entry name" value="Hexapeptide repeat proteins"/>
    <property type="match status" value="1"/>
</dbReference>
<dbReference type="PANTHER" id="PTHR23416:SF78">
    <property type="entry name" value="LIPOPOLYSACCHARIDE BIOSYNTHESIS O-ACETYL TRANSFERASE WBBJ-RELATED"/>
    <property type="match status" value="1"/>
</dbReference>
<keyword evidence="5" id="KW-1185">Reference proteome</keyword>
<evidence type="ECO:0000313" key="5">
    <source>
        <dbReference type="Proteomes" id="UP000199473"/>
    </source>
</evidence>
<sequence length="264" mass="26959">MHDMAGCPEALQAEGVIGEDRAGLPSTAGMEVFDLSAAGIAALGRRGVTVAGRPGEGNRVWLPREGSVGTLALTVARGGGHNTILLGPRDPRSRARISTSAQHGIVVLGGTSGAVTLTLSMGGERTLFVQGAEGSANALSCKLEGDGRRLLIGAGCMISTGVELRTSDSHAILDIAGGCQVNLPEDLVVGPHVWLGREVLVMKGVTIGRGSVIGARSVVTADVPDYALAAGVPARLLRQGVTWSRPALPDAARIAARIEEVAGR</sequence>